<protein>
    <submittedName>
        <fullName evidence="1">SUKH-4 family immunity protein</fullName>
    </submittedName>
</protein>
<dbReference type="Pfam" id="PF14435">
    <property type="entry name" value="SUKH-4"/>
    <property type="match status" value="1"/>
</dbReference>
<dbReference type="EMBL" id="JBHLTS010000001">
    <property type="protein sequence ID" value="MFC0512568.1"/>
    <property type="molecule type" value="Genomic_DNA"/>
</dbReference>
<organism evidence="1 2">
    <name type="scientific">Mucilaginibacter angelicae</name>
    <dbReference type="NCBI Taxonomy" id="869718"/>
    <lineage>
        <taxon>Bacteria</taxon>
        <taxon>Pseudomonadati</taxon>
        <taxon>Bacteroidota</taxon>
        <taxon>Sphingobacteriia</taxon>
        <taxon>Sphingobacteriales</taxon>
        <taxon>Sphingobacteriaceae</taxon>
        <taxon>Mucilaginibacter</taxon>
    </lineage>
</organism>
<accession>A0ABV6KYL9</accession>
<comment type="caution">
    <text evidence="1">The sequence shown here is derived from an EMBL/GenBank/DDBJ whole genome shotgun (WGS) entry which is preliminary data.</text>
</comment>
<dbReference type="RefSeq" id="WP_377020447.1">
    <property type="nucleotide sequence ID" value="NZ_JBHLTS010000001.1"/>
</dbReference>
<dbReference type="InterPro" id="IPR025851">
    <property type="entry name" value="SUKH-4"/>
</dbReference>
<gene>
    <name evidence="1" type="ORF">ACFFGT_00085</name>
</gene>
<sequence length="205" mass="23806">MTPQEFQNSWTNTGEPLSPLSKSRLEKFDLQKATFDFLHIAGLPAYCEPNLSFANDTDDIFYSIHKLTDLYDYLTEEYEPEDNQPAFDKYIVIGSCRDGDVIAIDTGDNDKIVELDHEDSFSSMYFNSSIAALANFLILYRDFEAEVLQDKDPDDNFQCYNFTDEQIERLINNMYAVDSKAITEHGFWKDELEIMYSLRQEKFPA</sequence>
<evidence type="ECO:0000313" key="1">
    <source>
        <dbReference type="EMBL" id="MFC0512568.1"/>
    </source>
</evidence>
<evidence type="ECO:0000313" key="2">
    <source>
        <dbReference type="Proteomes" id="UP001589828"/>
    </source>
</evidence>
<name>A0ABV6KYL9_9SPHI</name>
<dbReference type="Proteomes" id="UP001589828">
    <property type="component" value="Unassembled WGS sequence"/>
</dbReference>
<keyword evidence="2" id="KW-1185">Reference proteome</keyword>
<reference evidence="1 2" key="1">
    <citation type="submission" date="2024-09" db="EMBL/GenBank/DDBJ databases">
        <authorList>
            <person name="Sun Q."/>
            <person name="Mori K."/>
        </authorList>
    </citation>
    <scope>NUCLEOTIDE SEQUENCE [LARGE SCALE GENOMIC DNA]</scope>
    <source>
        <strain evidence="1 2">NCAIM B.02415</strain>
    </source>
</reference>
<proteinExistence type="predicted"/>